<gene>
    <name evidence="3" type="ORF">FH972_015688</name>
</gene>
<evidence type="ECO:0000313" key="3">
    <source>
        <dbReference type="EMBL" id="KAE8077087.1"/>
    </source>
</evidence>
<proteinExistence type="predicted"/>
<dbReference type="EMBL" id="CM017326">
    <property type="protein sequence ID" value="KAE8077087.1"/>
    <property type="molecule type" value="Genomic_DNA"/>
</dbReference>
<protein>
    <submittedName>
        <fullName evidence="3">Uncharacterized protein</fullName>
    </submittedName>
</protein>
<keyword evidence="2" id="KW-0732">Signal</keyword>
<evidence type="ECO:0000256" key="2">
    <source>
        <dbReference type="SAM" id="SignalP"/>
    </source>
</evidence>
<evidence type="ECO:0000313" key="4">
    <source>
        <dbReference type="Proteomes" id="UP000327013"/>
    </source>
</evidence>
<evidence type="ECO:0000256" key="1">
    <source>
        <dbReference type="SAM" id="MobiDB-lite"/>
    </source>
</evidence>
<reference evidence="3 4" key="1">
    <citation type="submission" date="2019-06" db="EMBL/GenBank/DDBJ databases">
        <title>A chromosomal-level reference genome of Carpinus fangiana (Coryloideae, Betulaceae).</title>
        <authorList>
            <person name="Yang X."/>
            <person name="Wang Z."/>
            <person name="Zhang L."/>
            <person name="Hao G."/>
            <person name="Liu J."/>
            <person name="Yang Y."/>
        </authorList>
    </citation>
    <scope>NUCLEOTIDE SEQUENCE [LARGE SCALE GENOMIC DNA]</scope>
    <source>
        <strain evidence="3">Cfa_2016G</strain>
        <tissue evidence="3">Leaf</tissue>
    </source>
</reference>
<feature type="region of interest" description="Disordered" evidence="1">
    <location>
        <begin position="60"/>
        <end position="97"/>
    </location>
</feature>
<accession>A0A5N6RGZ4</accession>
<feature type="compositionally biased region" description="Polar residues" evidence="1">
    <location>
        <begin position="61"/>
        <end position="72"/>
    </location>
</feature>
<feature type="chain" id="PRO_5024382848" evidence="2">
    <location>
        <begin position="21"/>
        <end position="97"/>
    </location>
</feature>
<organism evidence="3 4">
    <name type="scientific">Carpinus fangiana</name>
    <dbReference type="NCBI Taxonomy" id="176857"/>
    <lineage>
        <taxon>Eukaryota</taxon>
        <taxon>Viridiplantae</taxon>
        <taxon>Streptophyta</taxon>
        <taxon>Embryophyta</taxon>
        <taxon>Tracheophyta</taxon>
        <taxon>Spermatophyta</taxon>
        <taxon>Magnoliopsida</taxon>
        <taxon>eudicotyledons</taxon>
        <taxon>Gunneridae</taxon>
        <taxon>Pentapetalae</taxon>
        <taxon>rosids</taxon>
        <taxon>fabids</taxon>
        <taxon>Fagales</taxon>
        <taxon>Betulaceae</taxon>
        <taxon>Carpinus</taxon>
    </lineage>
</organism>
<sequence>MKPVLVFFVAFVLMIFLATAQIGHNNPVRLHEEEHRVRPKRHLLNEATSVGRKVLNVGGAYTTQEANPNEGYSGTFPDDRHHYYSGDQRPVPATPRN</sequence>
<keyword evidence="4" id="KW-1185">Reference proteome</keyword>
<feature type="signal peptide" evidence="2">
    <location>
        <begin position="1"/>
        <end position="20"/>
    </location>
</feature>
<dbReference type="AlphaFoldDB" id="A0A5N6RGZ4"/>
<name>A0A5N6RGZ4_9ROSI</name>
<dbReference type="Proteomes" id="UP000327013">
    <property type="component" value="Chromosome 6"/>
</dbReference>